<organism evidence="7 9">
    <name type="scientific">Alkalihalobacillus alcalophilus ATCC 27647 = CGMCC 1.3604</name>
    <dbReference type="NCBI Taxonomy" id="1218173"/>
    <lineage>
        <taxon>Bacteria</taxon>
        <taxon>Bacillati</taxon>
        <taxon>Bacillota</taxon>
        <taxon>Bacilli</taxon>
        <taxon>Bacillales</taxon>
        <taxon>Bacillaceae</taxon>
        <taxon>Alkalihalobacillus</taxon>
    </lineage>
</organism>
<feature type="domain" description="Rieske" evidence="6">
    <location>
        <begin position="424"/>
        <end position="510"/>
    </location>
</feature>
<keyword evidence="9" id="KW-1185">Reference proteome</keyword>
<keyword evidence="2" id="KW-0479">Metal-binding</keyword>
<evidence type="ECO:0000256" key="2">
    <source>
        <dbReference type="ARBA" id="ARBA00022723"/>
    </source>
</evidence>
<evidence type="ECO:0000256" key="4">
    <source>
        <dbReference type="ARBA" id="ARBA00023014"/>
    </source>
</evidence>
<dbReference type="PRINTS" id="PR00162">
    <property type="entry name" value="RIESKE"/>
</dbReference>
<name>A0A094WJQ3_ALKAL</name>
<dbReference type="InterPro" id="IPR017941">
    <property type="entry name" value="Rieske_2Fe-2S"/>
</dbReference>
<dbReference type="InterPro" id="IPR038010">
    <property type="entry name" value="YhfW_C"/>
</dbReference>
<dbReference type="GO" id="GO:0004497">
    <property type="term" value="F:monooxygenase activity"/>
    <property type="evidence" value="ECO:0007669"/>
    <property type="project" value="UniProtKB-ARBA"/>
</dbReference>
<dbReference type="OrthoDB" id="9767869at2"/>
<keyword evidence="1" id="KW-0001">2Fe-2S</keyword>
<dbReference type="SUPFAM" id="SSF50022">
    <property type="entry name" value="ISP domain"/>
    <property type="match status" value="1"/>
</dbReference>
<dbReference type="InterPro" id="IPR036188">
    <property type="entry name" value="FAD/NAD-bd_sf"/>
</dbReference>
<accession>A0A094WJQ3</accession>
<dbReference type="FunFam" id="2.102.10.10:FF:000014">
    <property type="entry name" value="Oxidoreductase, FAD dependent"/>
    <property type="match status" value="1"/>
</dbReference>
<dbReference type="PANTHER" id="PTHR13847:SF274">
    <property type="entry name" value="RIESKE 2FE-2S IRON-SULFUR PROTEIN YHFW-RELATED"/>
    <property type="match status" value="1"/>
</dbReference>
<reference evidence="8 10" key="2">
    <citation type="submission" date="2014-01" db="EMBL/GenBank/DDBJ databases">
        <title>Draft genome sequencing of Bacillus alcalophilus CGMCC 1.3604.</title>
        <authorList>
            <person name="Yang J."/>
            <person name="Diao L."/>
            <person name="Yang S."/>
        </authorList>
    </citation>
    <scope>NUCLEOTIDE SEQUENCE [LARGE SCALE GENOMIC DNA]</scope>
    <source>
        <strain evidence="8 10">CGMCC 1.3604</strain>
    </source>
</reference>
<evidence type="ECO:0000313" key="10">
    <source>
        <dbReference type="Proteomes" id="UP000297014"/>
    </source>
</evidence>
<dbReference type="Proteomes" id="UP000002754">
    <property type="component" value="Unassembled WGS sequence"/>
</dbReference>
<dbReference type="InterPro" id="IPR036922">
    <property type="entry name" value="Rieske_2Fe-2S_sf"/>
</dbReference>
<evidence type="ECO:0000256" key="1">
    <source>
        <dbReference type="ARBA" id="ARBA00022714"/>
    </source>
</evidence>
<dbReference type="Gene3D" id="3.50.50.60">
    <property type="entry name" value="FAD/NAD(P)-binding domain"/>
    <property type="match status" value="1"/>
</dbReference>
<evidence type="ECO:0000256" key="3">
    <source>
        <dbReference type="ARBA" id="ARBA00023004"/>
    </source>
</evidence>
<evidence type="ECO:0000313" key="7">
    <source>
        <dbReference type="EMBL" id="KGA96168.1"/>
    </source>
</evidence>
<dbReference type="InterPro" id="IPR006076">
    <property type="entry name" value="FAD-dep_OxRdtase"/>
</dbReference>
<dbReference type="CDD" id="cd03477">
    <property type="entry name" value="Rieske_YhfW_C"/>
    <property type="match status" value="1"/>
</dbReference>
<dbReference type="Pfam" id="PF00355">
    <property type="entry name" value="Rieske"/>
    <property type="match status" value="1"/>
</dbReference>
<dbReference type="eggNOG" id="COG0665">
    <property type="taxonomic scope" value="Bacteria"/>
</dbReference>
<dbReference type="Proteomes" id="UP000297014">
    <property type="component" value="Unassembled WGS sequence"/>
</dbReference>
<dbReference type="GO" id="GO:0046872">
    <property type="term" value="F:metal ion binding"/>
    <property type="evidence" value="ECO:0007669"/>
    <property type="project" value="UniProtKB-KW"/>
</dbReference>
<reference evidence="7 9" key="1">
    <citation type="journal article" date="2014" name="Genome Announc.">
        <title>Draft Genome Sequence of Bacillus alcalophilus AV1934, a Classic Alkaliphile Isolated from Human Feces in 1934.</title>
        <authorList>
            <person name="Attie O."/>
            <person name="Jayaprakash A."/>
            <person name="Shah H."/>
            <person name="Paulsen I.T."/>
            <person name="Morino M."/>
            <person name="Takahashi Y."/>
            <person name="Narumi I."/>
            <person name="Sachidanandam R."/>
            <person name="Satoh K."/>
            <person name="Ito M."/>
            <person name="Krulwich T.A."/>
        </authorList>
    </citation>
    <scope>NUCLEOTIDE SEQUENCE [LARGE SCALE GENOMIC DNA]</scope>
    <source>
        <strain evidence="7 9">AV1934</strain>
    </source>
</reference>
<gene>
    <name evidence="8" type="ORF">AJ85_17680</name>
    <name evidence="7" type="ORF">BALCAV_0217905</name>
</gene>
<dbReference type="EMBL" id="ALPT02000076">
    <property type="protein sequence ID" value="KGA96168.1"/>
    <property type="molecule type" value="Genomic_DNA"/>
</dbReference>
<dbReference type="EMBL" id="JALP01000232">
    <property type="protein sequence ID" value="THG89438.1"/>
    <property type="molecule type" value="Genomic_DNA"/>
</dbReference>
<dbReference type="Gene3D" id="3.30.9.10">
    <property type="entry name" value="D-Amino Acid Oxidase, subunit A, domain 2"/>
    <property type="match status" value="1"/>
</dbReference>
<dbReference type="PANTHER" id="PTHR13847">
    <property type="entry name" value="SARCOSINE DEHYDROGENASE-RELATED"/>
    <property type="match status" value="1"/>
</dbReference>
<dbReference type="GO" id="GO:0005737">
    <property type="term" value="C:cytoplasm"/>
    <property type="evidence" value="ECO:0007669"/>
    <property type="project" value="TreeGrafter"/>
</dbReference>
<evidence type="ECO:0000313" key="8">
    <source>
        <dbReference type="EMBL" id="THG89438.1"/>
    </source>
</evidence>
<dbReference type="GO" id="GO:0051537">
    <property type="term" value="F:2 iron, 2 sulfur cluster binding"/>
    <property type="evidence" value="ECO:0007669"/>
    <property type="project" value="UniProtKB-KW"/>
</dbReference>
<dbReference type="PROSITE" id="PS51296">
    <property type="entry name" value="RIESKE"/>
    <property type="match status" value="1"/>
</dbReference>
<sequence>MTQNTNQLPEHPQSYWRSSTKLPSFPTLEGDLVVDVAIVGGGITGITTAYLLTKAGLKVALIEADKLLNGTTGHTTAKITSQHDLIYDELLHHIGQEKAKQYYDVNEEAIAFIKKTIEEHSISCDFTEQDAYLYATTNQGEGKLEKEFEAYQKIGIHGQFVDKIPLNIETKAALKIGKQAQFHPLEYVSHFIKYVTDNGGQIFENTVAVDIEVDGKTTVMTKNQHRVYADKVVVATHFPFFDGGGLYFSKLHAERSYVIAGFIDEAFPEGMYLSADDPKRSLRYTKMGDKQLILLGGEKHKTGQGMDTLYHYEALLDFGKDIFGGFDTQFRWSAQDLITLDKLPYIGHLTKNKPSIFIATGYRKWGMTNGTAAAQIIAKQITEQYHPAESLFTPSRFIADPSIKHFLSENLDVAKHLIQGKTEHDYKKIDELGKDEGAVVAVKGKRTGAYKDHDGQLHLIDTTCTHMGCELNWNHGDRTWDCPCHGSRFSYRGDVMEGPAKEPLKQVERS</sequence>
<dbReference type="GO" id="GO:0016705">
    <property type="term" value="F:oxidoreductase activity, acting on paired donors, with incorporation or reduction of molecular oxygen"/>
    <property type="evidence" value="ECO:0007669"/>
    <property type="project" value="UniProtKB-ARBA"/>
</dbReference>
<dbReference type="eggNOG" id="COG0723">
    <property type="taxonomic scope" value="Bacteria"/>
</dbReference>
<keyword evidence="4" id="KW-0411">Iron-sulfur</keyword>
<evidence type="ECO:0000256" key="5">
    <source>
        <dbReference type="ARBA" id="ARBA00023157"/>
    </source>
</evidence>
<evidence type="ECO:0000259" key="6">
    <source>
        <dbReference type="PROSITE" id="PS51296"/>
    </source>
</evidence>
<dbReference type="SUPFAM" id="SSF51905">
    <property type="entry name" value="FAD/NAD(P)-binding domain"/>
    <property type="match status" value="1"/>
</dbReference>
<proteinExistence type="predicted"/>
<dbReference type="GO" id="GO:0016020">
    <property type="term" value="C:membrane"/>
    <property type="evidence" value="ECO:0007669"/>
    <property type="project" value="InterPro"/>
</dbReference>
<dbReference type="AlphaFoldDB" id="A0A094WJQ3"/>
<evidence type="ECO:0000313" key="9">
    <source>
        <dbReference type="Proteomes" id="UP000002754"/>
    </source>
</evidence>
<dbReference type="InterPro" id="IPR005805">
    <property type="entry name" value="Rieske_Fe-S_prot_C"/>
</dbReference>
<dbReference type="RefSeq" id="WP_004428858.1">
    <property type="nucleotide sequence ID" value="NZ_ALPT02000076.1"/>
</dbReference>
<keyword evidence="3" id="KW-0408">Iron</keyword>
<dbReference type="Pfam" id="PF01266">
    <property type="entry name" value="DAO"/>
    <property type="match status" value="1"/>
</dbReference>
<protein>
    <submittedName>
        <fullName evidence="7">(2Fe-2S)-binding protein</fullName>
    </submittedName>
</protein>
<keyword evidence="5" id="KW-1015">Disulfide bond</keyword>
<comment type="caution">
    <text evidence="7">The sequence shown here is derived from an EMBL/GenBank/DDBJ whole genome shotgun (WGS) entry which is preliminary data.</text>
</comment>
<dbReference type="Gene3D" id="2.102.10.10">
    <property type="entry name" value="Rieske [2Fe-2S] iron-sulphur domain"/>
    <property type="match status" value="1"/>
</dbReference>
<dbReference type="STRING" id="1218173.BALCAV_0217905"/>